<dbReference type="RefSeq" id="WP_213754066.1">
    <property type="nucleotide sequence ID" value="NZ_JAHCQH010000014.1"/>
</dbReference>
<accession>A0ABS5R4R2</accession>
<comment type="caution">
    <text evidence="2">The sequence shown here is derived from an EMBL/GenBank/DDBJ whole genome shotgun (WGS) entry which is preliminary data.</text>
</comment>
<proteinExistence type="predicted"/>
<reference evidence="2" key="1">
    <citation type="submission" date="2021-05" db="EMBL/GenBank/DDBJ databases">
        <authorList>
            <person name="Sun Q."/>
            <person name="Inoue M."/>
        </authorList>
    </citation>
    <scope>NUCLEOTIDE SEQUENCE</scope>
    <source>
        <strain evidence="2">VKM B-3255</strain>
    </source>
</reference>
<evidence type="ECO:0000313" key="2">
    <source>
        <dbReference type="EMBL" id="MBS9476207.1"/>
    </source>
</evidence>
<sequence length="104" mass="11495">MTEISENQKFEAMEPASSVIELLGGEKVVSKITGTAYTAPYRWQQPREKGGTGGTIPQRHHNALLAYARENRLPLTAEALLPRASDQERRDDWANNFSAVGEPA</sequence>
<dbReference type="EMBL" id="JAHCQH010000014">
    <property type="protein sequence ID" value="MBS9476207.1"/>
    <property type="molecule type" value="Genomic_DNA"/>
</dbReference>
<protein>
    <submittedName>
        <fullName evidence="2">Uncharacterized protein</fullName>
    </submittedName>
</protein>
<name>A0ABS5R4R2_9HYPH</name>
<evidence type="ECO:0000256" key="1">
    <source>
        <dbReference type="SAM" id="MobiDB-lite"/>
    </source>
</evidence>
<gene>
    <name evidence="2" type="ORF">KIP89_03715</name>
</gene>
<keyword evidence="3" id="KW-1185">Reference proteome</keyword>
<feature type="region of interest" description="Disordered" evidence="1">
    <location>
        <begin position="83"/>
        <end position="104"/>
    </location>
</feature>
<organism evidence="2 3">
    <name type="scientific">Ancylobacter radicis</name>
    <dbReference type="NCBI Taxonomy" id="2836179"/>
    <lineage>
        <taxon>Bacteria</taxon>
        <taxon>Pseudomonadati</taxon>
        <taxon>Pseudomonadota</taxon>
        <taxon>Alphaproteobacteria</taxon>
        <taxon>Hyphomicrobiales</taxon>
        <taxon>Xanthobacteraceae</taxon>
        <taxon>Ancylobacter</taxon>
    </lineage>
</organism>
<evidence type="ECO:0000313" key="3">
    <source>
        <dbReference type="Proteomes" id="UP001166585"/>
    </source>
</evidence>
<dbReference type="Proteomes" id="UP001166585">
    <property type="component" value="Unassembled WGS sequence"/>
</dbReference>